<dbReference type="Pfam" id="PF22589">
    <property type="entry name" value="SPMIP1"/>
    <property type="match status" value="1"/>
</dbReference>
<dbReference type="PANTHER" id="PTHR35826:SF5">
    <property type="entry name" value="GENE 45521-RELATED"/>
    <property type="match status" value="1"/>
</dbReference>
<organism evidence="3 4">
    <name type="scientific">Gopherus agassizii</name>
    <name type="common">Agassiz's desert tortoise</name>
    <dbReference type="NCBI Taxonomy" id="38772"/>
    <lineage>
        <taxon>Eukaryota</taxon>
        <taxon>Metazoa</taxon>
        <taxon>Chordata</taxon>
        <taxon>Craniata</taxon>
        <taxon>Vertebrata</taxon>
        <taxon>Euteleostomi</taxon>
        <taxon>Archelosauria</taxon>
        <taxon>Testudinata</taxon>
        <taxon>Testudines</taxon>
        <taxon>Cryptodira</taxon>
        <taxon>Durocryptodira</taxon>
        <taxon>Testudinoidea</taxon>
        <taxon>Testudinidae</taxon>
        <taxon>Gopherus</taxon>
    </lineage>
</organism>
<reference evidence="4" key="1">
    <citation type="journal article" date="2017" name="PLoS ONE">
        <title>The Agassiz's desert tortoise genome provides a resource for the conservation of a threatened species.</title>
        <authorList>
            <person name="Tollis M."/>
            <person name="DeNardo D.F."/>
            <person name="Cornelius J.A."/>
            <person name="Dolby G.A."/>
            <person name="Edwards T."/>
            <person name="Henen B.T."/>
            <person name="Karl A.E."/>
            <person name="Murphy R.W."/>
            <person name="Kusumi K."/>
        </authorList>
    </citation>
    <scope>NUCLEOTIDE SEQUENCE [LARGE SCALE GENOMIC DNA]</scope>
</reference>
<proteinExistence type="predicted"/>
<name>A0A452HWB7_9SAUR</name>
<feature type="compositionally biased region" description="Basic and acidic residues" evidence="1">
    <location>
        <begin position="86"/>
        <end position="95"/>
    </location>
</feature>
<feature type="domain" description="Sperm microtubule inner protein 1 C-terminal" evidence="2">
    <location>
        <begin position="74"/>
        <end position="184"/>
    </location>
</feature>
<reference evidence="3" key="2">
    <citation type="submission" date="2025-08" db="UniProtKB">
        <authorList>
            <consortium name="Ensembl"/>
        </authorList>
    </citation>
    <scope>IDENTIFICATION</scope>
</reference>
<keyword evidence="4" id="KW-1185">Reference proteome</keyword>
<accession>A0A452HWB7</accession>
<dbReference type="Proteomes" id="UP000291020">
    <property type="component" value="Unassembled WGS sequence"/>
</dbReference>
<feature type="compositionally biased region" description="Basic and acidic residues" evidence="1">
    <location>
        <begin position="59"/>
        <end position="79"/>
    </location>
</feature>
<evidence type="ECO:0000313" key="4">
    <source>
        <dbReference type="Proteomes" id="UP000291020"/>
    </source>
</evidence>
<protein>
    <recommendedName>
        <fullName evidence="2">Sperm microtubule inner protein 1 C-terminal domain-containing protein</fullName>
    </recommendedName>
</protein>
<sequence length="211" mass="24651">MRGLLTTRDQHCWKELIEKEAFSRVSWKVKYGHKFPRLEPCSGPRRKCILPAICPPKEQEERLSPSRTQEEGTGFKKQGEGISLPRKQEDKDQEPLLKEMRPATPKTKHLLYQGISWEGQGRHLYLQERKLKNPEEKFHYPVLSSWEYGWRLGDVITEIKAPIHARSGIVKDTFYIRNGVFHHPSKSDKLSLVTGERVEGTNKCFMMRKPK</sequence>
<evidence type="ECO:0000259" key="2">
    <source>
        <dbReference type="Pfam" id="PF22589"/>
    </source>
</evidence>
<evidence type="ECO:0000256" key="1">
    <source>
        <dbReference type="SAM" id="MobiDB-lite"/>
    </source>
</evidence>
<feature type="region of interest" description="Disordered" evidence="1">
    <location>
        <begin position="59"/>
        <end position="95"/>
    </location>
</feature>
<dbReference type="InterPro" id="IPR054323">
    <property type="entry name" value="SPMIP1_C"/>
</dbReference>
<reference evidence="3" key="3">
    <citation type="submission" date="2025-09" db="UniProtKB">
        <authorList>
            <consortium name="Ensembl"/>
        </authorList>
    </citation>
    <scope>IDENTIFICATION</scope>
</reference>
<dbReference type="Ensembl" id="ENSGAGT00000022108.1">
    <property type="protein sequence ID" value="ENSGAGP00000019411.1"/>
    <property type="gene ID" value="ENSGAGG00000014327.1"/>
</dbReference>
<dbReference type="PANTHER" id="PTHR35826">
    <property type="entry name" value="PROTEIN ATP6V1FNB-LIKE"/>
    <property type="match status" value="1"/>
</dbReference>
<evidence type="ECO:0000313" key="3">
    <source>
        <dbReference type="Ensembl" id="ENSGAGP00000019411.1"/>
    </source>
</evidence>
<dbReference type="AlphaFoldDB" id="A0A452HWB7"/>